<protein>
    <submittedName>
        <fullName evidence="1">Uncharacterized protein</fullName>
    </submittedName>
</protein>
<evidence type="ECO:0000313" key="2">
    <source>
        <dbReference type="Proteomes" id="UP001367508"/>
    </source>
</evidence>
<reference evidence="1 2" key="1">
    <citation type="submission" date="2024-01" db="EMBL/GenBank/DDBJ databases">
        <title>The genomes of 5 underutilized Papilionoideae crops provide insights into root nodulation and disease resistanc.</title>
        <authorList>
            <person name="Jiang F."/>
        </authorList>
    </citation>
    <scope>NUCLEOTIDE SEQUENCE [LARGE SCALE GENOMIC DNA]</scope>
    <source>
        <strain evidence="1">LVBAO_FW01</strain>
        <tissue evidence="1">Leaves</tissue>
    </source>
</reference>
<keyword evidence="2" id="KW-1185">Reference proteome</keyword>
<name>A0AAN9MWK9_CANGL</name>
<comment type="caution">
    <text evidence="1">The sequence shown here is derived from an EMBL/GenBank/DDBJ whole genome shotgun (WGS) entry which is preliminary data.</text>
</comment>
<proteinExistence type="predicted"/>
<evidence type="ECO:0000313" key="1">
    <source>
        <dbReference type="EMBL" id="KAK7362354.1"/>
    </source>
</evidence>
<sequence length="495" mass="55469">MGQNVSKMVEQSAPEIFSINNAIVPNGPGGGFSMDAEIQSAVWSSGKLDVQDIQILGSIPEALTLRAVHPSEWEYRALVIWCFYGSPFLIKSFIMNTSTKLKGRWLASHAQPICVGFDSQTLSLLEVDVAPVILSPEVKKISCKEIDPPRSMKQIRSSLISELLRESTYEFLACIDTGLDIKQMGSLQRKHGYLFLLDNPRVKFLQAELAIFPELNGVMNTMFEGGRQTQQSASRQGRHGATVQLRSLNDLLPSLGNTLSSKAKRWNEKEPGFEPLETHSLIFKQASRCPSQMKLNLGAEVVVEKLVTNGSVIDPCSRVTECTSSAFSVSVLRQNGKSSETQEWIAIWNLRVNGRIQVSNAVHNNSRSYDSDHSPTYNNHPNCICLADIIELVIEWLRILILFQVRYQKIVQEQLFANVRLYHNLSLKQHYGRRKHMIISAMLTRGGVVSSFDNGWGTKSMHSGIPYWLCKGHADVGLWGTAKGSYYCFLYACEY</sequence>
<dbReference type="EMBL" id="JAYMYQ010000001">
    <property type="protein sequence ID" value="KAK7362354.1"/>
    <property type="molecule type" value="Genomic_DNA"/>
</dbReference>
<organism evidence="1 2">
    <name type="scientific">Canavalia gladiata</name>
    <name type="common">Sword bean</name>
    <name type="synonym">Dolichos gladiatus</name>
    <dbReference type="NCBI Taxonomy" id="3824"/>
    <lineage>
        <taxon>Eukaryota</taxon>
        <taxon>Viridiplantae</taxon>
        <taxon>Streptophyta</taxon>
        <taxon>Embryophyta</taxon>
        <taxon>Tracheophyta</taxon>
        <taxon>Spermatophyta</taxon>
        <taxon>Magnoliopsida</taxon>
        <taxon>eudicotyledons</taxon>
        <taxon>Gunneridae</taxon>
        <taxon>Pentapetalae</taxon>
        <taxon>rosids</taxon>
        <taxon>fabids</taxon>
        <taxon>Fabales</taxon>
        <taxon>Fabaceae</taxon>
        <taxon>Papilionoideae</taxon>
        <taxon>50 kb inversion clade</taxon>
        <taxon>NPAAA clade</taxon>
        <taxon>indigoferoid/millettioid clade</taxon>
        <taxon>Phaseoleae</taxon>
        <taxon>Canavalia</taxon>
    </lineage>
</organism>
<dbReference type="AlphaFoldDB" id="A0AAN9MWK9"/>
<gene>
    <name evidence="1" type="ORF">VNO77_04465</name>
</gene>
<accession>A0AAN9MWK9</accession>
<dbReference type="Proteomes" id="UP001367508">
    <property type="component" value="Unassembled WGS sequence"/>
</dbReference>